<evidence type="ECO:0000256" key="11">
    <source>
        <dbReference type="SAM" id="Phobius"/>
    </source>
</evidence>
<dbReference type="InterPro" id="IPR003661">
    <property type="entry name" value="HisK_dim/P_dom"/>
</dbReference>
<dbReference type="Gene3D" id="1.10.287.130">
    <property type="match status" value="1"/>
</dbReference>
<evidence type="ECO:0000313" key="15">
    <source>
        <dbReference type="Proteomes" id="UP000007882"/>
    </source>
</evidence>
<dbReference type="PROSITE" id="PS50109">
    <property type="entry name" value="HIS_KIN"/>
    <property type="match status" value="1"/>
</dbReference>
<comment type="catalytic activity">
    <reaction evidence="1">
        <text>ATP + protein L-histidine = ADP + protein N-phospho-L-histidine.</text>
        <dbReference type="EC" id="2.7.13.3"/>
    </reaction>
</comment>
<dbReference type="CDD" id="cd00075">
    <property type="entry name" value="HATPase"/>
    <property type="match status" value="1"/>
</dbReference>
<dbReference type="InterPro" id="IPR036890">
    <property type="entry name" value="HATPase_C_sf"/>
</dbReference>
<evidence type="ECO:0000256" key="8">
    <source>
        <dbReference type="ARBA" id="ARBA00022989"/>
    </source>
</evidence>
<evidence type="ECO:0000256" key="4">
    <source>
        <dbReference type="ARBA" id="ARBA00022553"/>
    </source>
</evidence>
<sequence>MRPIGLRARVSAAFALGALSLSFCISLVSYESTRNTLFAERERTAVRATYYDAAVVNAGLGGRDPDVLEVLRSLDTGSDRYVLLHRDGQWHSRSADLAADTAVPPSLQEMTAQGEAGAQRVRRDGTPALIVGVPLSGSAEFYEIISLEELERTLQTLALVLTAVAIMVAAGGAAVGWYVTRHALRPLATVADAARDIAAGDLTTRLDPDTEPDLAALSAAFNDMADQLARRLERDRRFAADVSHELRSPLQTLEAAASVIEKRREHLDDRTAAAVGLLTAEIDRFQALVNDLLELARSDQPVQREAVELPQLAERVCRSRGLPAGLLEVTPDAAATWVVDRRRVEQALGNLIDNAIRYGGGPTAVRVGNGFLEVDDAGPGVAAVDRASIFDRFVRGPAAHARGDTTGTGLGLAIVAEHAAAHGGCATVTENPAGGARFRIDLPGSRQ</sequence>
<feature type="domain" description="HAMP" evidence="13">
    <location>
        <begin position="181"/>
        <end position="233"/>
    </location>
</feature>
<gene>
    <name evidence="14" type="ordered locus">AMIS_30030</name>
</gene>
<comment type="subcellular location">
    <subcellularLocation>
        <location evidence="2">Cell membrane</location>
    </subcellularLocation>
</comment>
<dbReference type="HOGENOM" id="CLU_000445_89_6_11"/>
<dbReference type="EC" id="2.7.13.3" evidence="3"/>
<keyword evidence="10 11" id="KW-0472">Membrane</keyword>
<organism evidence="14 15">
    <name type="scientific">Actinoplanes missouriensis (strain ATCC 14538 / DSM 43046 / CBS 188.64 / JCM 3121 / NBRC 102363 / NCIMB 12654 / NRRL B-3342 / UNCC 431)</name>
    <dbReference type="NCBI Taxonomy" id="512565"/>
    <lineage>
        <taxon>Bacteria</taxon>
        <taxon>Bacillati</taxon>
        <taxon>Actinomycetota</taxon>
        <taxon>Actinomycetes</taxon>
        <taxon>Micromonosporales</taxon>
        <taxon>Micromonosporaceae</taxon>
        <taxon>Actinoplanes</taxon>
    </lineage>
</organism>
<name>I0H5D6_ACTM4</name>
<dbReference type="PRINTS" id="PR00344">
    <property type="entry name" value="BCTRLSENSOR"/>
</dbReference>
<feature type="domain" description="Histidine kinase" evidence="12">
    <location>
        <begin position="241"/>
        <end position="446"/>
    </location>
</feature>
<evidence type="ECO:0000256" key="5">
    <source>
        <dbReference type="ARBA" id="ARBA00022679"/>
    </source>
</evidence>
<keyword evidence="15" id="KW-1185">Reference proteome</keyword>
<dbReference type="PROSITE" id="PS50885">
    <property type="entry name" value="HAMP"/>
    <property type="match status" value="1"/>
</dbReference>
<evidence type="ECO:0000259" key="13">
    <source>
        <dbReference type="PROSITE" id="PS50885"/>
    </source>
</evidence>
<dbReference type="InterPro" id="IPR005467">
    <property type="entry name" value="His_kinase_dom"/>
</dbReference>
<dbReference type="Pfam" id="PF00512">
    <property type="entry name" value="HisKA"/>
    <property type="match status" value="1"/>
</dbReference>
<evidence type="ECO:0000256" key="6">
    <source>
        <dbReference type="ARBA" id="ARBA00022692"/>
    </source>
</evidence>
<evidence type="ECO:0000259" key="12">
    <source>
        <dbReference type="PROSITE" id="PS50109"/>
    </source>
</evidence>
<dbReference type="Pfam" id="PF02518">
    <property type="entry name" value="HATPase_c"/>
    <property type="match status" value="1"/>
</dbReference>
<dbReference type="eggNOG" id="COG3850">
    <property type="taxonomic scope" value="Bacteria"/>
</dbReference>
<evidence type="ECO:0000256" key="3">
    <source>
        <dbReference type="ARBA" id="ARBA00012438"/>
    </source>
</evidence>
<dbReference type="PATRIC" id="fig|512565.3.peg.3003"/>
<dbReference type="OrthoDB" id="5242752at2"/>
<reference evidence="14 15" key="1">
    <citation type="submission" date="2012-02" db="EMBL/GenBank/DDBJ databases">
        <title>Complete genome sequence of Actinoplanes missouriensis 431 (= NBRC 102363).</title>
        <authorList>
            <person name="Ohnishi Y."/>
            <person name="Ishikawa J."/>
            <person name="Sekine M."/>
            <person name="Hosoyama A."/>
            <person name="Harada T."/>
            <person name="Narita H."/>
            <person name="Hata T."/>
            <person name="Konno Y."/>
            <person name="Tutikane K."/>
            <person name="Fujita N."/>
            <person name="Horinouchi S."/>
            <person name="Hayakawa M."/>
        </authorList>
    </citation>
    <scope>NUCLEOTIDE SEQUENCE [LARGE SCALE GENOMIC DNA]</scope>
    <source>
        <strain evidence="15">ATCC 14538 / DSM 43046 / CBS 188.64 / JCM 3121 / NBRC 102363 / NCIMB 12654 / NRRL B-3342 / UNCC 431</strain>
    </source>
</reference>
<dbReference type="SUPFAM" id="SSF158472">
    <property type="entry name" value="HAMP domain-like"/>
    <property type="match status" value="1"/>
</dbReference>
<accession>I0H5D6</accession>
<dbReference type="PANTHER" id="PTHR45436:SF5">
    <property type="entry name" value="SENSOR HISTIDINE KINASE TRCS"/>
    <property type="match status" value="1"/>
</dbReference>
<dbReference type="InterPro" id="IPR050428">
    <property type="entry name" value="TCS_sensor_his_kinase"/>
</dbReference>
<dbReference type="RefSeq" id="WP_014443118.1">
    <property type="nucleotide sequence ID" value="NC_017093.1"/>
</dbReference>
<dbReference type="STRING" id="512565.AMIS_30030"/>
<dbReference type="SMART" id="SM00387">
    <property type="entry name" value="HATPase_c"/>
    <property type="match status" value="1"/>
</dbReference>
<dbReference type="InterPro" id="IPR003594">
    <property type="entry name" value="HATPase_dom"/>
</dbReference>
<dbReference type="Proteomes" id="UP000007882">
    <property type="component" value="Chromosome"/>
</dbReference>
<proteinExistence type="predicted"/>
<evidence type="ECO:0000256" key="2">
    <source>
        <dbReference type="ARBA" id="ARBA00004236"/>
    </source>
</evidence>
<dbReference type="SMART" id="SM00388">
    <property type="entry name" value="HisKA"/>
    <property type="match status" value="1"/>
</dbReference>
<keyword evidence="8 11" id="KW-1133">Transmembrane helix</keyword>
<dbReference type="CDD" id="cd00082">
    <property type="entry name" value="HisKA"/>
    <property type="match status" value="1"/>
</dbReference>
<dbReference type="GO" id="GO:0005886">
    <property type="term" value="C:plasma membrane"/>
    <property type="evidence" value="ECO:0007669"/>
    <property type="project" value="UniProtKB-SubCell"/>
</dbReference>
<keyword evidence="9" id="KW-0902">Two-component regulatory system</keyword>
<dbReference type="Gene3D" id="3.30.565.10">
    <property type="entry name" value="Histidine kinase-like ATPase, C-terminal domain"/>
    <property type="match status" value="1"/>
</dbReference>
<protein>
    <recommendedName>
        <fullName evidence="3">histidine kinase</fullName>
        <ecNumber evidence="3">2.7.13.3</ecNumber>
    </recommendedName>
</protein>
<evidence type="ECO:0000256" key="7">
    <source>
        <dbReference type="ARBA" id="ARBA00022777"/>
    </source>
</evidence>
<keyword evidence="6 11" id="KW-0812">Transmembrane</keyword>
<dbReference type="Pfam" id="PF00672">
    <property type="entry name" value="HAMP"/>
    <property type="match status" value="1"/>
</dbReference>
<dbReference type="InterPro" id="IPR003660">
    <property type="entry name" value="HAMP_dom"/>
</dbReference>
<dbReference type="InterPro" id="IPR004358">
    <property type="entry name" value="Sig_transdc_His_kin-like_C"/>
</dbReference>
<dbReference type="SMART" id="SM00304">
    <property type="entry name" value="HAMP"/>
    <property type="match status" value="1"/>
</dbReference>
<keyword evidence="5" id="KW-0808">Transferase</keyword>
<keyword evidence="7 14" id="KW-0418">Kinase</keyword>
<dbReference type="KEGG" id="ams:AMIS_30030"/>
<evidence type="ECO:0000256" key="1">
    <source>
        <dbReference type="ARBA" id="ARBA00000085"/>
    </source>
</evidence>
<dbReference type="InterPro" id="IPR036097">
    <property type="entry name" value="HisK_dim/P_sf"/>
</dbReference>
<dbReference type="PANTHER" id="PTHR45436">
    <property type="entry name" value="SENSOR HISTIDINE KINASE YKOH"/>
    <property type="match status" value="1"/>
</dbReference>
<keyword evidence="4" id="KW-0597">Phosphoprotein</keyword>
<dbReference type="SUPFAM" id="SSF47384">
    <property type="entry name" value="Homodimeric domain of signal transducing histidine kinase"/>
    <property type="match status" value="1"/>
</dbReference>
<dbReference type="AlphaFoldDB" id="I0H5D6"/>
<dbReference type="eggNOG" id="COG2205">
    <property type="taxonomic scope" value="Bacteria"/>
</dbReference>
<dbReference type="Gene3D" id="6.10.340.10">
    <property type="match status" value="1"/>
</dbReference>
<evidence type="ECO:0000256" key="10">
    <source>
        <dbReference type="ARBA" id="ARBA00023136"/>
    </source>
</evidence>
<dbReference type="CDD" id="cd06225">
    <property type="entry name" value="HAMP"/>
    <property type="match status" value="1"/>
</dbReference>
<evidence type="ECO:0000256" key="9">
    <source>
        <dbReference type="ARBA" id="ARBA00023012"/>
    </source>
</evidence>
<evidence type="ECO:0000313" key="14">
    <source>
        <dbReference type="EMBL" id="BAL88223.1"/>
    </source>
</evidence>
<feature type="transmembrane region" description="Helical" evidence="11">
    <location>
        <begin position="157"/>
        <end position="179"/>
    </location>
</feature>
<dbReference type="EMBL" id="AP012319">
    <property type="protein sequence ID" value="BAL88223.1"/>
    <property type="molecule type" value="Genomic_DNA"/>
</dbReference>
<dbReference type="SUPFAM" id="SSF55874">
    <property type="entry name" value="ATPase domain of HSP90 chaperone/DNA topoisomerase II/histidine kinase"/>
    <property type="match status" value="1"/>
</dbReference>
<dbReference type="GO" id="GO:0000155">
    <property type="term" value="F:phosphorelay sensor kinase activity"/>
    <property type="evidence" value="ECO:0007669"/>
    <property type="project" value="InterPro"/>
</dbReference>